<organism evidence="1 2">
    <name type="scientific">Xanthomonas chitinilytica</name>
    <dbReference type="NCBI Taxonomy" id="2989819"/>
    <lineage>
        <taxon>Bacteria</taxon>
        <taxon>Pseudomonadati</taxon>
        <taxon>Pseudomonadota</taxon>
        <taxon>Gammaproteobacteria</taxon>
        <taxon>Lysobacterales</taxon>
        <taxon>Lysobacteraceae</taxon>
        <taxon>Xanthomonas</taxon>
    </lineage>
</organism>
<gene>
    <name evidence="1" type="ORF">OK345_09060</name>
</gene>
<keyword evidence="2" id="KW-1185">Reference proteome</keyword>
<dbReference type="Proteomes" id="UP001209922">
    <property type="component" value="Unassembled WGS sequence"/>
</dbReference>
<evidence type="ECO:0000313" key="1">
    <source>
        <dbReference type="EMBL" id="MCW4472653.1"/>
    </source>
</evidence>
<protein>
    <submittedName>
        <fullName evidence="1">Uncharacterized protein</fullName>
    </submittedName>
</protein>
<name>A0ABT3JVZ0_9XANT</name>
<evidence type="ECO:0000313" key="2">
    <source>
        <dbReference type="Proteomes" id="UP001209922"/>
    </source>
</evidence>
<sequence>MDIEEFSDRSIAIGKGINRLCDDLYAATEGDIPAGEVGGLLAAGERKMALFEELLADTTGGMQDGLRKKYADYIEDIVKYSAMLRERDHGRA</sequence>
<proteinExistence type="predicted"/>
<accession>A0ABT3JVZ0</accession>
<dbReference type="EMBL" id="JAPCHY010000007">
    <property type="protein sequence ID" value="MCW4472653.1"/>
    <property type="molecule type" value="Genomic_DNA"/>
</dbReference>
<comment type="caution">
    <text evidence="1">The sequence shown here is derived from an EMBL/GenBank/DDBJ whole genome shotgun (WGS) entry which is preliminary data.</text>
</comment>
<dbReference type="RefSeq" id="WP_265127640.1">
    <property type="nucleotide sequence ID" value="NZ_JAPCHY010000007.1"/>
</dbReference>
<reference evidence="1 2" key="1">
    <citation type="submission" date="2022-10" db="EMBL/GenBank/DDBJ databases">
        <title>Xanthomonas sp. H13-6.</title>
        <authorList>
            <person name="Liu X."/>
            <person name="Deng Z."/>
            <person name="Jiang Y."/>
            <person name="Yu T."/>
            <person name="Ai J."/>
        </authorList>
    </citation>
    <scope>NUCLEOTIDE SEQUENCE [LARGE SCALE GENOMIC DNA]</scope>
    <source>
        <strain evidence="1 2">H13-6</strain>
    </source>
</reference>